<organism evidence="2 3">
    <name type="scientific">Ceratodon purpureus</name>
    <name type="common">Fire moss</name>
    <name type="synonym">Dicranum purpureum</name>
    <dbReference type="NCBI Taxonomy" id="3225"/>
    <lineage>
        <taxon>Eukaryota</taxon>
        <taxon>Viridiplantae</taxon>
        <taxon>Streptophyta</taxon>
        <taxon>Embryophyta</taxon>
        <taxon>Bryophyta</taxon>
        <taxon>Bryophytina</taxon>
        <taxon>Bryopsida</taxon>
        <taxon>Dicranidae</taxon>
        <taxon>Pseudoditrichales</taxon>
        <taxon>Ditrichaceae</taxon>
        <taxon>Ceratodon</taxon>
    </lineage>
</organism>
<feature type="chain" id="PRO_5035848798" evidence="1">
    <location>
        <begin position="19"/>
        <end position="49"/>
    </location>
</feature>
<evidence type="ECO:0000313" key="3">
    <source>
        <dbReference type="Proteomes" id="UP000822688"/>
    </source>
</evidence>
<reference evidence="2 3" key="1">
    <citation type="submission" date="2020-06" db="EMBL/GenBank/DDBJ databases">
        <title>WGS assembly of Ceratodon purpureus strain R40.</title>
        <authorList>
            <person name="Carey S.B."/>
            <person name="Jenkins J."/>
            <person name="Shu S."/>
            <person name="Lovell J.T."/>
            <person name="Sreedasyam A."/>
            <person name="Maumus F."/>
            <person name="Tiley G.P."/>
            <person name="Fernandez-Pozo N."/>
            <person name="Barry K."/>
            <person name="Chen C."/>
            <person name="Wang M."/>
            <person name="Lipzen A."/>
            <person name="Daum C."/>
            <person name="Saski C.A."/>
            <person name="Payton A.C."/>
            <person name="Mcbreen J.C."/>
            <person name="Conrad R.E."/>
            <person name="Kollar L.M."/>
            <person name="Olsson S."/>
            <person name="Huttunen S."/>
            <person name="Landis J.B."/>
            <person name="Wickett N.J."/>
            <person name="Johnson M.G."/>
            <person name="Rensing S.A."/>
            <person name="Grimwood J."/>
            <person name="Schmutz J."/>
            <person name="Mcdaniel S.F."/>
        </authorList>
    </citation>
    <scope>NUCLEOTIDE SEQUENCE [LARGE SCALE GENOMIC DNA]</scope>
    <source>
        <strain evidence="2 3">R40</strain>
    </source>
</reference>
<dbReference type="Proteomes" id="UP000822688">
    <property type="component" value="Chromosome 6"/>
</dbReference>
<keyword evidence="3" id="KW-1185">Reference proteome</keyword>
<feature type="signal peptide" evidence="1">
    <location>
        <begin position="1"/>
        <end position="18"/>
    </location>
</feature>
<name>A0A8T0HK59_CERPU</name>
<evidence type="ECO:0000256" key="1">
    <source>
        <dbReference type="SAM" id="SignalP"/>
    </source>
</evidence>
<sequence>MLLLVVRFLFYDLQLCDSCPTRRLPPSSIYYSFIPSSFITILLLIHPIR</sequence>
<dbReference type="AlphaFoldDB" id="A0A8T0HK59"/>
<dbReference type="EMBL" id="CM026427">
    <property type="protein sequence ID" value="KAG0571182.1"/>
    <property type="molecule type" value="Genomic_DNA"/>
</dbReference>
<accession>A0A8T0HK59</accession>
<protein>
    <submittedName>
        <fullName evidence="2">Uncharacterized protein</fullName>
    </submittedName>
</protein>
<keyword evidence="1" id="KW-0732">Signal</keyword>
<comment type="caution">
    <text evidence="2">The sequence shown here is derived from an EMBL/GenBank/DDBJ whole genome shotgun (WGS) entry which is preliminary data.</text>
</comment>
<gene>
    <name evidence="2" type="ORF">KC19_6G217600</name>
</gene>
<proteinExistence type="predicted"/>
<evidence type="ECO:0000313" key="2">
    <source>
        <dbReference type="EMBL" id="KAG0571182.1"/>
    </source>
</evidence>